<sequence>MPHALSPDPEVPTLHGEKLYVNDGLLRPEQVGELRQSTLDLPLGELQRRYREDGYVFIKNLLPREDVLKAREEYFGMLAPSGVLKPGTLNVEGIFNPMANKDDYPGIGAGASPGNGRPGAATAEKFVDLALEAHYAEWYRETFCKHPVLKDMVAKLSGWADNTYGVRRSLLRNNTPGNKAIGVHYDQIFLRHGEPTSVTAWVPMGDVSLTGGGLIYLEQGHLLGQEVEADFTKKARETGLSEEETRNAFNQNMLSTGLLADGPKGYSETFGRRWLVTAYEAGDVVFHTPYTIHASTINFDPNNVIRVGTDLRFVDSSKPWDMRWDHDYRFNDGV</sequence>
<dbReference type="EMBL" id="ML977312">
    <property type="protein sequence ID" value="KAF2121288.1"/>
    <property type="molecule type" value="Genomic_DNA"/>
</dbReference>
<dbReference type="OrthoDB" id="2328924at2759"/>
<protein>
    <recommendedName>
        <fullName evidence="3">Phytanoyl-CoA hydroxylase</fullName>
    </recommendedName>
</protein>
<name>A0A6A5ZSM4_9PLEO</name>
<accession>A0A6A5ZSM4</accession>
<organism evidence="1 2">
    <name type="scientific">Lophiotrema nucula</name>
    <dbReference type="NCBI Taxonomy" id="690887"/>
    <lineage>
        <taxon>Eukaryota</taxon>
        <taxon>Fungi</taxon>
        <taxon>Dikarya</taxon>
        <taxon>Ascomycota</taxon>
        <taxon>Pezizomycotina</taxon>
        <taxon>Dothideomycetes</taxon>
        <taxon>Pleosporomycetidae</taxon>
        <taxon>Pleosporales</taxon>
        <taxon>Lophiotremataceae</taxon>
        <taxon>Lophiotrema</taxon>
    </lineage>
</organism>
<evidence type="ECO:0000313" key="1">
    <source>
        <dbReference type="EMBL" id="KAF2121288.1"/>
    </source>
</evidence>
<dbReference type="Gene3D" id="2.60.120.620">
    <property type="entry name" value="q2cbj1_9rhob like domain"/>
    <property type="match status" value="1"/>
</dbReference>
<keyword evidence="2" id="KW-1185">Reference proteome</keyword>
<dbReference type="Pfam" id="PF05721">
    <property type="entry name" value="PhyH"/>
    <property type="match status" value="1"/>
</dbReference>
<reference evidence="1" key="1">
    <citation type="journal article" date="2020" name="Stud. Mycol.">
        <title>101 Dothideomycetes genomes: a test case for predicting lifestyles and emergence of pathogens.</title>
        <authorList>
            <person name="Haridas S."/>
            <person name="Albert R."/>
            <person name="Binder M."/>
            <person name="Bloem J."/>
            <person name="Labutti K."/>
            <person name="Salamov A."/>
            <person name="Andreopoulos B."/>
            <person name="Baker S."/>
            <person name="Barry K."/>
            <person name="Bills G."/>
            <person name="Bluhm B."/>
            <person name="Cannon C."/>
            <person name="Castanera R."/>
            <person name="Culley D."/>
            <person name="Daum C."/>
            <person name="Ezra D."/>
            <person name="Gonzalez J."/>
            <person name="Henrissat B."/>
            <person name="Kuo A."/>
            <person name="Liang C."/>
            <person name="Lipzen A."/>
            <person name="Lutzoni F."/>
            <person name="Magnuson J."/>
            <person name="Mondo S."/>
            <person name="Nolan M."/>
            <person name="Ohm R."/>
            <person name="Pangilinan J."/>
            <person name="Park H.-J."/>
            <person name="Ramirez L."/>
            <person name="Alfaro M."/>
            <person name="Sun H."/>
            <person name="Tritt A."/>
            <person name="Yoshinaga Y."/>
            <person name="Zwiers L.-H."/>
            <person name="Turgeon B."/>
            <person name="Goodwin S."/>
            <person name="Spatafora J."/>
            <person name="Crous P."/>
            <person name="Grigoriev I."/>
        </authorList>
    </citation>
    <scope>NUCLEOTIDE SEQUENCE</scope>
    <source>
        <strain evidence="1">CBS 627.86</strain>
    </source>
</reference>
<evidence type="ECO:0000313" key="2">
    <source>
        <dbReference type="Proteomes" id="UP000799770"/>
    </source>
</evidence>
<dbReference type="PANTHER" id="PTHR40128">
    <property type="entry name" value="EXPRESSED PROTEIN"/>
    <property type="match status" value="1"/>
</dbReference>
<dbReference type="AlphaFoldDB" id="A0A6A5ZSM4"/>
<proteinExistence type="predicted"/>
<evidence type="ECO:0008006" key="3">
    <source>
        <dbReference type="Google" id="ProtNLM"/>
    </source>
</evidence>
<gene>
    <name evidence="1" type="ORF">BDV96DRAFT_537940</name>
</gene>
<dbReference type="SUPFAM" id="SSF51197">
    <property type="entry name" value="Clavaminate synthase-like"/>
    <property type="match status" value="1"/>
</dbReference>
<dbReference type="Proteomes" id="UP000799770">
    <property type="component" value="Unassembled WGS sequence"/>
</dbReference>
<dbReference type="PANTHER" id="PTHR40128:SF1">
    <property type="entry name" value="PHYTANOYL-COA HYDROXYLASE"/>
    <property type="match status" value="1"/>
</dbReference>
<dbReference type="InterPro" id="IPR008775">
    <property type="entry name" value="Phytyl_CoA_dOase-like"/>
</dbReference>